<dbReference type="EMBL" id="JAVRHU010000005">
    <property type="protein sequence ID" value="MDT0622673.1"/>
    <property type="molecule type" value="Genomic_DNA"/>
</dbReference>
<evidence type="ECO:0000313" key="1">
    <source>
        <dbReference type="EMBL" id="MDT0622673.1"/>
    </source>
</evidence>
<dbReference type="RefSeq" id="WP_311388371.1">
    <property type="nucleotide sequence ID" value="NZ_JAVRHU010000005.1"/>
</dbReference>
<proteinExistence type="predicted"/>
<protein>
    <submittedName>
        <fullName evidence="1">Uncharacterized protein</fullName>
    </submittedName>
</protein>
<name>A0ABU3BKJ1_9FLAO</name>
<dbReference type="Proteomes" id="UP001250662">
    <property type="component" value="Unassembled WGS sequence"/>
</dbReference>
<evidence type="ECO:0000313" key="2">
    <source>
        <dbReference type="Proteomes" id="UP001250662"/>
    </source>
</evidence>
<comment type="caution">
    <text evidence="1">The sequence shown here is derived from an EMBL/GenBank/DDBJ whole genome shotgun (WGS) entry which is preliminary data.</text>
</comment>
<reference evidence="1 2" key="1">
    <citation type="submission" date="2023-09" db="EMBL/GenBank/DDBJ databases">
        <authorList>
            <person name="Rey-Velasco X."/>
        </authorList>
    </citation>
    <scope>NUCLEOTIDE SEQUENCE [LARGE SCALE GENOMIC DNA]</scope>
    <source>
        <strain evidence="1 2">P007</strain>
    </source>
</reference>
<sequence length="248" mass="28681">MKRLLILILIFSLLSGGGYLFYLNKRIEGVWVLDYSTDNDNSEFKSHGSGLWNVQNQKVYYHHLSSTENVQGSNYFDYGINFQLEPDASENGLSFKVNQVKGDSIVLLITGAVKRKIVLKKIADTLKNNSDWKKKLSGKAFEFKISNSVKFSEFAKFPKSKDTIYFDSQFIMRKNQAFNIPNWESPSWSLAKIEGFDIMFAHNWPTLILTENTDGIVFYGYDINGEIFKCELNEIQINLLEFKKKIRF</sequence>
<accession>A0ABU3BKJ1</accession>
<gene>
    <name evidence="1" type="ORF">RM520_13670</name>
</gene>
<keyword evidence="2" id="KW-1185">Reference proteome</keyword>
<organism evidence="1 2">
    <name type="scientific">Croceitalea vernalis</name>
    <dbReference type="NCBI Taxonomy" id="3075599"/>
    <lineage>
        <taxon>Bacteria</taxon>
        <taxon>Pseudomonadati</taxon>
        <taxon>Bacteroidota</taxon>
        <taxon>Flavobacteriia</taxon>
        <taxon>Flavobacteriales</taxon>
        <taxon>Flavobacteriaceae</taxon>
        <taxon>Croceitalea</taxon>
    </lineage>
</organism>